<protein>
    <submittedName>
        <fullName evidence="3">Phosphatase PAP2 family protein</fullName>
    </submittedName>
</protein>
<dbReference type="Pfam" id="PF01569">
    <property type="entry name" value="PAP2"/>
    <property type="match status" value="1"/>
</dbReference>
<organism evidence="3 4">
    <name type="scientific">Agrobacterium burrii</name>
    <dbReference type="NCBI Taxonomy" id="2815339"/>
    <lineage>
        <taxon>Bacteria</taxon>
        <taxon>Pseudomonadati</taxon>
        <taxon>Pseudomonadota</taxon>
        <taxon>Alphaproteobacteria</taxon>
        <taxon>Hyphomicrobiales</taxon>
        <taxon>Rhizobiaceae</taxon>
        <taxon>Rhizobium/Agrobacterium group</taxon>
        <taxon>Agrobacterium</taxon>
        <taxon>Agrobacterium tumefaciens complex</taxon>
    </lineage>
</organism>
<gene>
    <name evidence="3" type="ORF">JZX89_25925</name>
</gene>
<evidence type="ECO:0000256" key="1">
    <source>
        <dbReference type="SAM" id="Phobius"/>
    </source>
</evidence>
<dbReference type="InterPro" id="IPR036938">
    <property type="entry name" value="PAP2/HPO_sf"/>
</dbReference>
<dbReference type="Proteomes" id="UP000664699">
    <property type="component" value="Unassembled WGS sequence"/>
</dbReference>
<keyword evidence="1" id="KW-1133">Transmembrane helix</keyword>
<reference evidence="3 4" key="1">
    <citation type="submission" date="2021-03" db="EMBL/GenBank/DDBJ databases">
        <title>Whole genome sequence of Agrobacterium sp. strain Rnr.</title>
        <authorList>
            <person name="Mafakheri H."/>
            <person name="Taghavi S.M."/>
            <person name="Nemanja K."/>
            <person name="Osdaghi E."/>
        </authorList>
    </citation>
    <scope>NUCLEOTIDE SEQUENCE [LARGE SCALE GENOMIC DNA]</scope>
    <source>
        <strain evidence="3 4">Rnr</strain>
    </source>
</reference>
<dbReference type="InterPro" id="IPR000326">
    <property type="entry name" value="PAP2/HPO"/>
</dbReference>
<feature type="transmembrane region" description="Helical" evidence="1">
    <location>
        <begin position="7"/>
        <end position="27"/>
    </location>
</feature>
<keyword evidence="1" id="KW-0812">Transmembrane</keyword>
<name>A0ABS3EQ89_9HYPH</name>
<dbReference type="RefSeq" id="WP_207135786.1">
    <property type="nucleotide sequence ID" value="NZ_JAFLNA010000018.1"/>
</dbReference>
<keyword evidence="4" id="KW-1185">Reference proteome</keyword>
<comment type="caution">
    <text evidence="3">The sequence shown here is derived from an EMBL/GenBank/DDBJ whole genome shotgun (WGS) entry which is preliminary data.</text>
</comment>
<keyword evidence="1" id="KW-0472">Membrane</keyword>
<evidence type="ECO:0000259" key="2">
    <source>
        <dbReference type="Pfam" id="PF01569"/>
    </source>
</evidence>
<accession>A0ABS3EQ89</accession>
<dbReference type="EMBL" id="JAFLNA010000018">
    <property type="protein sequence ID" value="MBO0134181.1"/>
    <property type="molecule type" value="Genomic_DNA"/>
</dbReference>
<feature type="domain" description="Phosphatidic acid phosphatase type 2/haloperoxidase" evidence="2">
    <location>
        <begin position="7"/>
        <end position="53"/>
    </location>
</feature>
<proteinExistence type="predicted"/>
<dbReference type="Gene3D" id="1.20.144.10">
    <property type="entry name" value="Phosphatidic acid phosphatase type 2/haloperoxidase"/>
    <property type="match status" value="1"/>
</dbReference>
<evidence type="ECO:0000313" key="3">
    <source>
        <dbReference type="EMBL" id="MBO0134181.1"/>
    </source>
</evidence>
<feature type="non-terminal residue" evidence="3">
    <location>
        <position position="1"/>
    </location>
</feature>
<feature type="transmembrane region" description="Helical" evidence="1">
    <location>
        <begin position="33"/>
        <end position="51"/>
    </location>
</feature>
<dbReference type="SUPFAM" id="SSF48317">
    <property type="entry name" value="Acid phosphatase/Vanadium-dependent haloperoxidase"/>
    <property type="match status" value="1"/>
</dbReference>
<sequence>RADWAYFVIVAMVLTVIIGLSRIYLGVHYPTDVLAGWCAGAAWAMFCWILAQRFFGQVPKKLRGQDVYTRAGHSRYLLLELRSDAQRF</sequence>
<evidence type="ECO:0000313" key="4">
    <source>
        <dbReference type="Proteomes" id="UP000664699"/>
    </source>
</evidence>